<comment type="caution">
    <text evidence="1">The sequence shown here is derived from an EMBL/GenBank/DDBJ whole genome shotgun (WGS) entry which is preliminary data.</text>
</comment>
<evidence type="ECO:0000313" key="1">
    <source>
        <dbReference type="EMBL" id="KAH7941346.1"/>
    </source>
</evidence>
<reference evidence="1" key="1">
    <citation type="submission" date="2020-05" db="EMBL/GenBank/DDBJ databases">
        <title>Large-scale comparative analyses of tick genomes elucidate their genetic diversity and vector capacities.</title>
        <authorList>
            <person name="Jia N."/>
            <person name="Wang J."/>
            <person name="Shi W."/>
            <person name="Du L."/>
            <person name="Sun Y."/>
            <person name="Zhan W."/>
            <person name="Jiang J."/>
            <person name="Wang Q."/>
            <person name="Zhang B."/>
            <person name="Ji P."/>
            <person name="Sakyi L.B."/>
            <person name="Cui X."/>
            <person name="Yuan T."/>
            <person name="Jiang B."/>
            <person name="Yang W."/>
            <person name="Lam T.T.-Y."/>
            <person name="Chang Q."/>
            <person name="Ding S."/>
            <person name="Wang X."/>
            <person name="Zhu J."/>
            <person name="Ruan X."/>
            <person name="Zhao L."/>
            <person name="Wei J."/>
            <person name="Que T."/>
            <person name="Du C."/>
            <person name="Cheng J."/>
            <person name="Dai P."/>
            <person name="Han X."/>
            <person name="Huang E."/>
            <person name="Gao Y."/>
            <person name="Liu J."/>
            <person name="Shao H."/>
            <person name="Ye R."/>
            <person name="Li L."/>
            <person name="Wei W."/>
            <person name="Wang X."/>
            <person name="Wang C."/>
            <person name="Yang T."/>
            <person name="Huo Q."/>
            <person name="Li W."/>
            <person name="Guo W."/>
            <person name="Chen H."/>
            <person name="Zhou L."/>
            <person name="Ni X."/>
            <person name="Tian J."/>
            <person name="Zhou Y."/>
            <person name="Sheng Y."/>
            <person name="Liu T."/>
            <person name="Pan Y."/>
            <person name="Xia L."/>
            <person name="Li J."/>
            <person name="Zhao F."/>
            <person name="Cao W."/>
        </authorList>
    </citation>
    <scope>NUCLEOTIDE SEQUENCE</scope>
    <source>
        <strain evidence="1">Dsil-2018</strain>
    </source>
</reference>
<dbReference type="EMBL" id="CM023476">
    <property type="protein sequence ID" value="KAH7941346.1"/>
    <property type="molecule type" value="Genomic_DNA"/>
</dbReference>
<sequence length="80" mass="9163">MGNKTEQARRYVKKLSMDCWLEHCEMFNKRTGLATLYRTYRAMVGKKNKYNTVADIMVAMGPAADTFFPHASVPKIAMNI</sequence>
<gene>
    <name evidence="1" type="ORF">HPB49_012428</name>
</gene>
<dbReference type="Proteomes" id="UP000821865">
    <property type="component" value="Chromosome 7"/>
</dbReference>
<protein>
    <submittedName>
        <fullName evidence="1">Uncharacterized protein</fullName>
    </submittedName>
</protein>
<proteinExistence type="predicted"/>
<evidence type="ECO:0000313" key="2">
    <source>
        <dbReference type="Proteomes" id="UP000821865"/>
    </source>
</evidence>
<accession>A0ACB8CF80</accession>
<keyword evidence="2" id="KW-1185">Reference proteome</keyword>
<organism evidence="1 2">
    <name type="scientific">Dermacentor silvarum</name>
    <name type="common">Tick</name>
    <dbReference type="NCBI Taxonomy" id="543639"/>
    <lineage>
        <taxon>Eukaryota</taxon>
        <taxon>Metazoa</taxon>
        <taxon>Ecdysozoa</taxon>
        <taxon>Arthropoda</taxon>
        <taxon>Chelicerata</taxon>
        <taxon>Arachnida</taxon>
        <taxon>Acari</taxon>
        <taxon>Parasitiformes</taxon>
        <taxon>Ixodida</taxon>
        <taxon>Ixodoidea</taxon>
        <taxon>Ixodidae</taxon>
        <taxon>Rhipicephalinae</taxon>
        <taxon>Dermacentor</taxon>
    </lineage>
</organism>
<name>A0ACB8CF80_DERSI</name>